<dbReference type="PROSITE" id="PS00980">
    <property type="entry name" value="G_PROTEIN_RECEP_F3_2"/>
    <property type="match status" value="1"/>
</dbReference>
<evidence type="ECO:0000256" key="12">
    <source>
        <dbReference type="ARBA" id="ARBA00023224"/>
    </source>
</evidence>
<feature type="compositionally biased region" description="Polar residues" evidence="14">
    <location>
        <begin position="887"/>
        <end position="906"/>
    </location>
</feature>
<keyword evidence="4 15" id="KW-0812">Transmembrane</keyword>
<feature type="transmembrane region" description="Helical" evidence="15">
    <location>
        <begin position="657"/>
        <end position="678"/>
    </location>
</feature>
<evidence type="ECO:0000256" key="5">
    <source>
        <dbReference type="ARBA" id="ARBA00022729"/>
    </source>
</evidence>
<dbReference type="InterPro" id="IPR050726">
    <property type="entry name" value="mGluR"/>
</dbReference>
<dbReference type="GO" id="GO:0005886">
    <property type="term" value="C:plasma membrane"/>
    <property type="evidence" value="ECO:0007669"/>
    <property type="project" value="UniProtKB-SubCell"/>
</dbReference>
<gene>
    <name evidence="18" type="primary">CSON002175</name>
</gene>
<keyword evidence="9" id="KW-1015">Disulfide bond</keyword>
<comment type="subcellular location">
    <subcellularLocation>
        <location evidence="1">Cell membrane</location>
        <topology evidence="1">Multi-pass membrane protein</topology>
    </subcellularLocation>
</comment>
<evidence type="ECO:0000256" key="7">
    <source>
        <dbReference type="ARBA" id="ARBA00023040"/>
    </source>
</evidence>
<dbReference type="InterPro" id="IPR017979">
    <property type="entry name" value="GPCR_3_CS"/>
</dbReference>
<dbReference type="SUPFAM" id="SSF53822">
    <property type="entry name" value="Periplasmic binding protein-like I"/>
    <property type="match status" value="1"/>
</dbReference>
<dbReference type="InterPro" id="IPR038550">
    <property type="entry name" value="GPCR_3_9-Cys_sf"/>
</dbReference>
<dbReference type="GO" id="GO:0004930">
    <property type="term" value="F:G protein-coupled receptor activity"/>
    <property type="evidence" value="ECO:0007669"/>
    <property type="project" value="UniProtKB-KW"/>
</dbReference>
<dbReference type="PROSITE" id="PS00981">
    <property type="entry name" value="G_PROTEIN_RECEP_F3_3"/>
    <property type="match status" value="1"/>
</dbReference>
<evidence type="ECO:0000256" key="9">
    <source>
        <dbReference type="ARBA" id="ARBA00023157"/>
    </source>
</evidence>
<keyword evidence="5" id="KW-0732">Signal</keyword>
<dbReference type="InterPro" id="IPR011500">
    <property type="entry name" value="GPCR_3_9-Cys_dom"/>
</dbReference>
<evidence type="ECO:0000256" key="3">
    <source>
        <dbReference type="ARBA" id="ARBA00022475"/>
    </source>
</evidence>
<dbReference type="EMBL" id="UFQS01000135">
    <property type="protein sequence ID" value="SSX00283.1"/>
    <property type="molecule type" value="Genomic_DNA"/>
</dbReference>
<keyword evidence="11" id="KW-0325">Glycoprotein</keyword>
<accession>A0A336LVH6</accession>
<feature type="domain" description="G-protein coupled receptors family 3 profile" evidence="16">
    <location>
        <begin position="587"/>
        <end position="851"/>
    </location>
</feature>
<feature type="transmembrane region" description="Helical" evidence="15">
    <location>
        <begin position="805"/>
        <end position="828"/>
    </location>
</feature>
<name>A0A336LVH6_CULSO</name>
<dbReference type="VEuPathDB" id="VectorBase:CSON002175"/>
<dbReference type="PANTHER" id="PTHR24060">
    <property type="entry name" value="METABOTROPIC GLUTAMATE RECEPTOR"/>
    <property type="match status" value="1"/>
</dbReference>
<evidence type="ECO:0000256" key="2">
    <source>
        <dbReference type="ARBA" id="ARBA00007242"/>
    </source>
</evidence>
<evidence type="ECO:0000256" key="14">
    <source>
        <dbReference type="SAM" id="MobiDB-lite"/>
    </source>
</evidence>
<dbReference type="FunFam" id="2.10.50.30:FF:000001">
    <property type="entry name" value="metabotropic glutamate receptor 1"/>
    <property type="match status" value="1"/>
</dbReference>
<evidence type="ECO:0000313" key="18">
    <source>
        <dbReference type="EMBL" id="SSX20663.1"/>
    </source>
</evidence>
<dbReference type="InterPro" id="IPR000162">
    <property type="entry name" value="GPCR_3_mtglu_rcpt"/>
</dbReference>
<dbReference type="InterPro" id="IPR001828">
    <property type="entry name" value="ANF_lig-bd_rcpt"/>
</dbReference>
<dbReference type="Pfam" id="PF07562">
    <property type="entry name" value="NCD3G"/>
    <property type="match status" value="1"/>
</dbReference>
<dbReference type="Gene3D" id="2.10.50.30">
    <property type="entry name" value="GPCR, family 3, nine cysteines domain"/>
    <property type="match status" value="1"/>
</dbReference>
<dbReference type="PRINTS" id="PR00248">
    <property type="entry name" value="GPCRMGR"/>
</dbReference>
<feature type="transmembrane region" description="Helical" evidence="15">
    <location>
        <begin position="777"/>
        <end position="799"/>
    </location>
</feature>
<dbReference type="InterPro" id="IPR000337">
    <property type="entry name" value="GPCR_3"/>
</dbReference>
<feature type="transmembrane region" description="Helical" evidence="15">
    <location>
        <begin position="586"/>
        <end position="610"/>
    </location>
</feature>
<evidence type="ECO:0000256" key="11">
    <source>
        <dbReference type="ARBA" id="ARBA00023180"/>
    </source>
</evidence>
<dbReference type="Pfam" id="PF00003">
    <property type="entry name" value="7tm_3"/>
    <property type="match status" value="1"/>
</dbReference>
<evidence type="ECO:0000313" key="17">
    <source>
        <dbReference type="EMBL" id="SSX00283.1"/>
    </source>
</evidence>
<dbReference type="PROSITE" id="PS50259">
    <property type="entry name" value="G_PROTEIN_RECEP_F3_4"/>
    <property type="match status" value="1"/>
</dbReference>
<feature type="transmembrane region" description="Helical" evidence="15">
    <location>
        <begin position="625"/>
        <end position="645"/>
    </location>
</feature>
<dbReference type="PRINTS" id="PR00593">
    <property type="entry name" value="MTABOTROPICR"/>
</dbReference>
<evidence type="ECO:0000256" key="10">
    <source>
        <dbReference type="ARBA" id="ARBA00023170"/>
    </source>
</evidence>
<keyword evidence="8 15" id="KW-0472">Membrane</keyword>
<dbReference type="InterPro" id="IPR028082">
    <property type="entry name" value="Peripla_BP_I"/>
</dbReference>
<organism evidence="18">
    <name type="scientific">Culicoides sonorensis</name>
    <name type="common">Biting midge</name>
    <dbReference type="NCBI Taxonomy" id="179676"/>
    <lineage>
        <taxon>Eukaryota</taxon>
        <taxon>Metazoa</taxon>
        <taxon>Ecdysozoa</taxon>
        <taxon>Arthropoda</taxon>
        <taxon>Hexapoda</taxon>
        <taxon>Insecta</taxon>
        <taxon>Pterygota</taxon>
        <taxon>Neoptera</taxon>
        <taxon>Endopterygota</taxon>
        <taxon>Diptera</taxon>
        <taxon>Nematocera</taxon>
        <taxon>Chironomoidea</taxon>
        <taxon>Ceratopogonidae</taxon>
        <taxon>Ceratopogoninae</taxon>
        <taxon>Culicoides</taxon>
        <taxon>Monoculicoides</taxon>
    </lineage>
</organism>
<feature type="transmembrane region" description="Helical" evidence="15">
    <location>
        <begin position="699"/>
        <end position="720"/>
    </location>
</feature>
<sequence>MKFLLFFYFICNFYFIIFCYDAKSVQLPGDIILGGLFPVHEKGENTPCGPKIYNRGVQRLEAMLYAVDKVNNDTQLLPNITIGVQILDTCSRDTYALNQSLQFVRSALNTLDTSVFECADTSKPKLKQNVTGPVFGVIGGSYSSVSLQVANLLRLFHIPQISPASTAKALSDKTRFDLFARTVPPDSFQSIAMVDFVKKVNWSYLSVIYSEGSYGEYGYEAFHKEATERSVCIAIAEKVPSNADDKIFDAIISKLLKKPNAKGVILFTRAEDARRILQATRRANMTHPLHWVASDGWGKQSQLVEGLEDEAEGAITVELQSEYIPDFDDYMFGLTPEMNLRNPWFEDYWQDTFQCLLEKNYPLEIKEGTEPPKLCDPSYRLSEKLANYEQESKTQFVVDAVYAFAYALHNLHYDLCVKDRELHQQEIYRQAGICREMVNYDGFEFYKNYLLNVSFIDLAGSEVKFDKQGDGLARYDILNYQKLHNSSGYHYKVVGKWFNSLELKLQDVVWNHVQELPTSACSLPCEAGMIKKQQGDTCCWVCDNCEEYEYVFDENTCRDCGPGRWPHDDKLSCFDLEIQYMRWETIFALIPLTFSCIGIIMTFIVIGLFLKNHDTPLVRASGRELSYMLLIGILLCYCNTFVLLAKPTLGTCVIQRFGVGVGFSIIYGALLTKTNRIARIFLSASKTAKRPSYISPRSQVVITISLIAIQVLITMIWMIVEPAGTRFYYPNRKEVILKCNIQDMSFLFSQLYNMILITICTVYAVKTRKIPENFNESKFIGFTMYTTCIIWLAFIPIYFGTGNSYEIQITTLCVSINLSASVALICLYSPKVYILVFHPDKNVRKLTMNSAAYRKGVPAGIGTTSSYAAGVGGQFAASFKSSDAEQTPVLNTKNGSMGNSNTNTMRDSCREPSSPALTTNTSIYSPAHHQQQQQQQNQSQLQKKNSIVMTTHDAKETQTISVTSTDEDEINTEHAEAVVLL</sequence>
<evidence type="ECO:0000256" key="4">
    <source>
        <dbReference type="ARBA" id="ARBA00022692"/>
    </source>
</evidence>
<keyword evidence="3" id="KW-1003">Cell membrane</keyword>
<evidence type="ECO:0000256" key="8">
    <source>
        <dbReference type="ARBA" id="ARBA00023136"/>
    </source>
</evidence>
<dbReference type="EMBL" id="UFQT01000135">
    <property type="protein sequence ID" value="SSX20663.1"/>
    <property type="molecule type" value="Genomic_DNA"/>
</dbReference>
<keyword evidence="10" id="KW-0675">Receptor</keyword>
<evidence type="ECO:0000256" key="1">
    <source>
        <dbReference type="ARBA" id="ARBA00004651"/>
    </source>
</evidence>
<evidence type="ECO:0000259" key="16">
    <source>
        <dbReference type="PROSITE" id="PS50259"/>
    </source>
</evidence>
<dbReference type="PROSITE" id="PS00979">
    <property type="entry name" value="G_PROTEIN_RECEP_F3_1"/>
    <property type="match status" value="1"/>
</dbReference>
<dbReference type="OMA" id="CNIQDMS"/>
<comment type="function">
    <text evidence="13">G-protein coupled receptor for glutamate. Ligand binding causes a conformation change that triggers signaling via guanine nucleotide-binding proteins (G proteins) and modulates the activity of down-stream effectors.</text>
</comment>
<feature type="region of interest" description="Disordered" evidence="14">
    <location>
        <begin position="887"/>
        <end position="921"/>
    </location>
</feature>
<keyword evidence="7" id="KW-0297">G-protein coupled receptor</keyword>
<keyword evidence="6 15" id="KW-1133">Transmembrane helix</keyword>
<dbReference type="AlphaFoldDB" id="A0A336LVH6"/>
<dbReference type="CDD" id="cd15934">
    <property type="entry name" value="7tmC_mGluRs_group2_3"/>
    <property type="match status" value="1"/>
</dbReference>
<feature type="transmembrane region" description="Helical" evidence="15">
    <location>
        <begin position="746"/>
        <end position="765"/>
    </location>
</feature>
<dbReference type="InterPro" id="IPR017978">
    <property type="entry name" value="GPCR_3_C"/>
</dbReference>
<reference evidence="18" key="2">
    <citation type="submission" date="2018-07" db="EMBL/GenBank/DDBJ databases">
        <authorList>
            <person name="Quirk P.G."/>
            <person name="Krulwich T.A."/>
        </authorList>
    </citation>
    <scope>NUCLEOTIDE SEQUENCE</scope>
</reference>
<dbReference type="Gene3D" id="3.40.50.2300">
    <property type="match status" value="2"/>
</dbReference>
<dbReference type="Pfam" id="PF01094">
    <property type="entry name" value="ANF_receptor"/>
    <property type="match status" value="1"/>
</dbReference>
<comment type="similarity">
    <text evidence="2">Belongs to the G-protein coupled receptor 3 family.</text>
</comment>
<proteinExistence type="inferred from homology"/>
<evidence type="ECO:0000256" key="13">
    <source>
        <dbReference type="ARBA" id="ARBA00054813"/>
    </source>
</evidence>
<dbReference type="FunFam" id="3.40.50.2300:FF:000009">
    <property type="entry name" value="Glutamate receptor, metabotropic 4"/>
    <property type="match status" value="1"/>
</dbReference>
<protein>
    <submittedName>
        <fullName evidence="18">CSON002175 protein</fullName>
    </submittedName>
</protein>
<reference evidence="17" key="1">
    <citation type="submission" date="2018-04" db="EMBL/GenBank/DDBJ databases">
        <authorList>
            <person name="Go L.Y."/>
            <person name="Mitchell J.A."/>
        </authorList>
    </citation>
    <scope>NUCLEOTIDE SEQUENCE</scope>
    <source>
        <tissue evidence="17">Whole organism</tissue>
    </source>
</reference>
<evidence type="ECO:0000256" key="6">
    <source>
        <dbReference type="ARBA" id="ARBA00022989"/>
    </source>
</evidence>
<evidence type="ECO:0000256" key="15">
    <source>
        <dbReference type="SAM" id="Phobius"/>
    </source>
</evidence>
<keyword evidence="12" id="KW-0807">Transducer</keyword>